<evidence type="ECO:0000256" key="3">
    <source>
        <dbReference type="SAM" id="MobiDB-lite"/>
    </source>
</evidence>
<evidence type="ECO:0000256" key="2">
    <source>
        <dbReference type="ARBA" id="ARBA00022694"/>
    </source>
</evidence>
<dbReference type="Pfam" id="PF12928">
    <property type="entry name" value="tRNA_int_end_N2"/>
    <property type="match status" value="1"/>
</dbReference>
<dbReference type="Ensembl" id="ENSEAST00005038904.1">
    <property type="protein sequence ID" value="ENSEASP00005050786.1"/>
    <property type="gene ID" value="ENSEASG00005000579.2"/>
</dbReference>
<accession>A0A9L0JBU8</accession>
<feature type="domain" description="tRNA-splicing endonuclease subunit Sen54 N-terminal" evidence="4">
    <location>
        <begin position="63"/>
        <end position="123"/>
    </location>
</feature>
<dbReference type="GeneTree" id="ENSGT00390000004214"/>
<dbReference type="GO" id="GO:0000214">
    <property type="term" value="C:tRNA-intron endonuclease complex"/>
    <property type="evidence" value="ECO:0007669"/>
    <property type="project" value="TreeGrafter"/>
</dbReference>
<keyword evidence="2" id="KW-0819">tRNA processing</keyword>
<dbReference type="InterPro" id="IPR024337">
    <property type="entry name" value="tRNA_splic_suSen54"/>
</dbReference>
<evidence type="ECO:0000256" key="1">
    <source>
        <dbReference type="ARBA" id="ARBA00005736"/>
    </source>
</evidence>
<evidence type="ECO:0000313" key="6">
    <source>
        <dbReference type="Proteomes" id="UP000694387"/>
    </source>
</evidence>
<feature type="region of interest" description="Disordered" evidence="3">
    <location>
        <begin position="27"/>
        <end position="46"/>
    </location>
</feature>
<reference evidence="5" key="2">
    <citation type="submission" date="2025-08" db="UniProtKB">
        <authorList>
            <consortium name="Ensembl"/>
        </authorList>
    </citation>
    <scope>IDENTIFICATION</scope>
</reference>
<dbReference type="GO" id="GO:0000379">
    <property type="term" value="P:tRNA-type intron splice site recognition and cleavage"/>
    <property type="evidence" value="ECO:0007669"/>
    <property type="project" value="TreeGrafter"/>
</dbReference>
<dbReference type="PANTHER" id="PTHR21027:SF1">
    <property type="entry name" value="TRNA-SPLICING ENDONUCLEASE SUBUNIT SEN54"/>
    <property type="match status" value="1"/>
</dbReference>
<dbReference type="InterPro" id="IPR024336">
    <property type="entry name" value="tRNA_splic_suSen54_N"/>
</dbReference>
<organism evidence="5 6">
    <name type="scientific">Equus asinus</name>
    <name type="common">Donkey</name>
    <name type="synonym">Equus africanus asinus</name>
    <dbReference type="NCBI Taxonomy" id="9793"/>
    <lineage>
        <taxon>Eukaryota</taxon>
        <taxon>Metazoa</taxon>
        <taxon>Chordata</taxon>
        <taxon>Craniata</taxon>
        <taxon>Vertebrata</taxon>
        <taxon>Euteleostomi</taxon>
        <taxon>Mammalia</taxon>
        <taxon>Eutheria</taxon>
        <taxon>Laurasiatheria</taxon>
        <taxon>Perissodactyla</taxon>
        <taxon>Equidae</taxon>
        <taxon>Equus</taxon>
    </lineage>
</organism>
<evidence type="ECO:0000313" key="5">
    <source>
        <dbReference type="Ensembl" id="ENSEASP00005050786.1"/>
    </source>
</evidence>
<dbReference type="Proteomes" id="UP000694387">
    <property type="component" value="Chromosome 13"/>
</dbReference>
<comment type="similarity">
    <text evidence="1">Belongs to the SEN54 family.</text>
</comment>
<reference evidence="5 6" key="1">
    <citation type="journal article" date="2020" name="Nat. Commun.">
        <title>Donkey genomes provide new insights into domestication and selection for coat color.</title>
        <authorList>
            <person name="Wang"/>
            <person name="C."/>
            <person name="Li"/>
            <person name="H."/>
            <person name="Guo"/>
            <person name="Y."/>
            <person name="Huang"/>
            <person name="J."/>
            <person name="Sun"/>
            <person name="Y."/>
            <person name="Min"/>
            <person name="J."/>
            <person name="Wang"/>
            <person name="J."/>
            <person name="Fang"/>
            <person name="X."/>
            <person name="Zhao"/>
            <person name="Z."/>
            <person name="Wang"/>
            <person name="S."/>
            <person name="Zhang"/>
            <person name="Y."/>
            <person name="Liu"/>
            <person name="Q."/>
            <person name="Jiang"/>
            <person name="Q."/>
            <person name="Wang"/>
            <person name="X."/>
            <person name="Guo"/>
            <person name="Y."/>
            <person name="Yang"/>
            <person name="C."/>
            <person name="Wang"/>
            <person name="Y."/>
            <person name="Tian"/>
            <person name="F."/>
            <person name="Zhuang"/>
            <person name="G."/>
            <person name="Fan"/>
            <person name="Y."/>
            <person name="Gao"/>
            <person name="Q."/>
            <person name="Li"/>
            <person name="Y."/>
            <person name="Ju"/>
            <person name="Z."/>
            <person name="Li"/>
            <person name="J."/>
            <person name="Li"/>
            <person name="R."/>
            <person name="Hou"/>
            <person name="M."/>
            <person name="Yang"/>
            <person name="G."/>
            <person name="Liu"/>
            <person name="G."/>
            <person name="Liu"/>
            <person name="W."/>
            <person name="Guo"/>
            <person name="J."/>
            <person name="Pan"/>
            <person name="S."/>
            <person name="Fan"/>
            <person name="G."/>
            <person name="Zhang"/>
            <person name="W."/>
            <person name="Zhang"/>
            <person name="R."/>
            <person name="Yu"/>
            <person name="J."/>
            <person name="Zhang"/>
            <person name="X."/>
            <person name="Yin"/>
            <person name="Q."/>
            <person name="Ji"/>
            <person name="C."/>
            <person name="Jin"/>
            <person name="Y."/>
            <person name="Yue"/>
            <person name="G."/>
            <person name="Liu"/>
            <person name="M."/>
            <person name="Xu"/>
            <person name="J."/>
            <person name="Liu"/>
            <person name="S."/>
            <person name="Jordana"/>
            <person name="J."/>
            <person name="Noce"/>
            <person name="A."/>
            <person name="Amills"/>
            <person name="M."/>
            <person name="Wu"/>
            <person name="D.D."/>
            <person name="Li"/>
            <person name="S."/>
            <person name="Zhou"/>
            <person name="X. and Zhong"/>
            <person name="J."/>
        </authorList>
    </citation>
    <scope>NUCLEOTIDE SEQUENCE [LARGE SCALE GENOMIC DNA]</scope>
</reference>
<keyword evidence="6" id="KW-1185">Reference proteome</keyword>
<dbReference type="AlphaFoldDB" id="A0A9L0JBU8"/>
<sequence length="182" mass="20436">MEPGAEPAAVEVPAGRVLSARELLAARSRSQKLPQRSHGPKDFLPDGSAAQAERLRLCREELWQLLAEERVERLGSLVTAEWRPEEGFVELKSPAGKFWQTMGFSEQGRQRLHPEEALYLLECPPEETGLCGSTIPTKLDLVTLREAAELGWQCPALGRLAWQEEEERQLSPQSFSRSLCCR</sequence>
<protein>
    <submittedName>
        <fullName evidence="5">tRNA splicing endonuclease subunit 54</fullName>
    </submittedName>
</protein>
<name>A0A9L0JBU8_EQUAS</name>
<reference evidence="5" key="3">
    <citation type="submission" date="2025-09" db="UniProtKB">
        <authorList>
            <consortium name="Ensembl"/>
        </authorList>
    </citation>
    <scope>IDENTIFICATION</scope>
</reference>
<gene>
    <name evidence="5" type="primary">TSEN54</name>
</gene>
<dbReference type="PANTHER" id="PTHR21027">
    <property type="entry name" value="TRNA-SPLICING ENDONUCLEASE SUBUNIT SEN54"/>
    <property type="match status" value="1"/>
</dbReference>
<evidence type="ECO:0000259" key="4">
    <source>
        <dbReference type="Pfam" id="PF12928"/>
    </source>
</evidence>
<proteinExistence type="inferred from homology"/>